<dbReference type="Proteomes" id="UP000288805">
    <property type="component" value="Unassembled WGS sequence"/>
</dbReference>
<dbReference type="Gene3D" id="1.25.40.10">
    <property type="entry name" value="Tetratricopeptide repeat domain"/>
    <property type="match status" value="1"/>
</dbReference>
<evidence type="ECO:0000256" key="1">
    <source>
        <dbReference type="ARBA" id="ARBA00007626"/>
    </source>
</evidence>
<comment type="similarity">
    <text evidence="1">Belongs to the PPR family. P subfamily.</text>
</comment>
<dbReference type="Pfam" id="PF13041">
    <property type="entry name" value="PPR_2"/>
    <property type="match status" value="1"/>
</dbReference>
<gene>
    <name evidence="4" type="primary">VvCHDp001081_0</name>
    <name evidence="4" type="ORF">CK203_044616</name>
</gene>
<dbReference type="NCBIfam" id="TIGR00756">
    <property type="entry name" value="PPR"/>
    <property type="match status" value="1"/>
</dbReference>
<feature type="repeat" description="PPR" evidence="3">
    <location>
        <begin position="156"/>
        <end position="190"/>
    </location>
</feature>
<proteinExistence type="inferred from homology"/>
<dbReference type="EMBL" id="QGNW01000213">
    <property type="protein sequence ID" value="RVW84655.1"/>
    <property type="molecule type" value="Genomic_DNA"/>
</dbReference>
<reference evidence="4 5" key="1">
    <citation type="journal article" date="2018" name="PLoS Genet.">
        <title>Population sequencing reveals clonal diversity and ancestral inbreeding in the grapevine cultivar Chardonnay.</title>
        <authorList>
            <person name="Roach M.J."/>
            <person name="Johnson D.L."/>
            <person name="Bohlmann J."/>
            <person name="van Vuuren H.J."/>
            <person name="Jones S.J."/>
            <person name="Pretorius I.S."/>
            <person name="Schmidt S.A."/>
            <person name="Borneman A.R."/>
        </authorList>
    </citation>
    <scope>NUCLEOTIDE SEQUENCE [LARGE SCALE GENOMIC DNA]</scope>
    <source>
        <strain evidence="5">cv. Chardonnay</strain>
        <tissue evidence="4">Leaf</tissue>
    </source>
</reference>
<dbReference type="Pfam" id="PF01535">
    <property type="entry name" value="PPR"/>
    <property type="match status" value="1"/>
</dbReference>
<dbReference type="AlphaFoldDB" id="A0A438HJI7"/>
<dbReference type="InterPro" id="IPR011990">
    <property type="entry name" value="TPR-like_helical_dom_sf"/>
</dbReference>
<accession>A0A438HJI7</accession>
<organism evidence="4 5">
    <name type="scientific">Vitis vinifera</name>
    <name type="common">Grape</name>
    <dbReference type="NCBI Taxonomy" id="29760"/>
    <lineage>
        <taxon>Eukaryota</taxon>
        <taxon>Viridiplantae</taxon>
        <taxon>Streptophyta</taxon>
        <taxon>Embryophyta</taxon>
        <taxon>Tracheophyta</taxon>
        <taxon>Spermatophyta</taxon>
        <taxon>Magnoliopsida</taxon>
        <taxon>eudicotyledons</taxon>
        <taxon>Gunneridae</taxon>
        <taxon>Pentapetalae</taxon>
        <taxon>rosids</taxon>
        <taxon>Vitales</taxon>
        <taxon>Vitaceae</taxon>
        <taxon>Viteae</taxon>
        <taxon>Vitis</taxon>
    </lineage>
</organism>
<dbReference type="InterPro" id="IPR002885">
    <property type="entry name" value="PPR_rpt"/>
</dbReference>
<sequence length="364" mass="41753">MFLQGNLLLKFKEGGTLLGSTHWRIFCGEAQQKQEEEKGTIAAKTIQAYVRVGMFDEANDALFQTRRQGKGNFEEVVDAFREMEEVGVNPTALMCSTYIERFCSHKGSDLDYEAPRALRAAKWPIDAFAYAAVIRGDMKRAQLVFDMLVERRITPDVITYTMMINGYYRVNCLRKACDIFSNMKERGIKPDVIAYTIVLDAHSKVNLEMARSLQFFKGKRGRKFGAAEDMSKEDIAANRAIGLYGDLRRFCSKFPSFLDFKLASDEKHQNFHPILRWMRARHDPVAIVCGHSCERKSIHENFWREEKFEHEGPASKIAIVDSAFLIRLYLDVPLDKKSTLQVENELPRTVGNLQVKTLQRISLI</sequence>
<evidence type="ECO:0000313" key="5">
    <source>
        <dbReference type="Proteomes" id="UP000288805"/>
    </source>
</evidence>
<protein>
    <submittedName>
        <fullName evidence="4">Pentatricopeptide repeat-containing protein, mitochondrial</fullName>
    </submittedName>
</protein>
<evidence type="ECO:0000256" key="3">
    <source>
        <dbReference type="PROSITE-ProRule" id="PRU00708"/>
    </source>
</evidence>
<dbReference type="PROSITE" id="PS51375">
    <property type="entry name" value="PPR"/>
    <property type="match status" value="1"/>
</dbReference>
<comment type="caution">
    <text evidence="4">The sequence shown here is derived from an EMBL/GenBank/DDBJ whole genome shotgun (WGS) entry which is preliminary data.</text>
</comment>
<evidence type="ECO:0000256" key="2">
    <source>
        <dbReference type="ARBA" id="ARBA00022737"/>
    </source>
</evidence>
<name>A0A438HJI7_VITVI</name>
<keyword evidence="2" id="KW-0677">Repeat</keyword>
<dbReference type="PANTHER" id="PTHR47941">
    <property type="entry name" value="PENTATRICOPEPTIDE REPEAT-CONTAINING PROTEIN 3, MITOCHONDRIAL"/>
    <property type="match status" value="1"/>
</dbReference>
<evidence type="ECO:0000313" key="4">
    <source>
        <dbReference type="EMBL" id="RVW84655.1"/>
    </source>
</evidence>